<keyword evidence="4" id="KW-1185">Reference proteome</keyword>
<dbReference type="InterPro" id="IPR038765">
    <property type="entry name" value="Papain-like_cys_pep_sf"/>
</dbReference>
<dbReference type="EMBL" id="JAGMWT010000013">
    <property type="protein sequence ID" value="KAH7117771.1"/>
    <property type="molecule type" value="Genomic_DNA"/>
</dbReference>
<dbReference type="AlphaFoldDB" id="A0A9P9DEJ7"/>
<sequence length="393" mass="43747">MAPPPNSSLMGPQPQPRVGREQVDKNKAARSVRSAWPITRTQRGGITKTIQNRSRGFDNGGNWCYRNATLQILLHIPKFMNIVIDHNAPGPNGVINNVCPLAQQARHCYTCRLKALIQEYWGPNNINATTNFPNFIPNNHPAFASITRRFRARFGQNQDDPADALLWYLSRIYRSLHHQNPQAQFDSLFSITIRTGHQCPNPNCNHVNLPYPPNTPSDVKHNGLNGIPFHTTNPTTVQAAIDDHYAPAPYHMQTVCSQCNQGATMNVVQKIVAAPENLLVTLALNSGSLVNGVWRLTKTMNHITLTDPLDLTNMQVYNSKPLWYDLISVSCHGGASGNGGHWISTVKGYGHGRYQLSDRDVYQVPKSTLTDNPQQLPYGGPMEVAVLMYKRGS</sequence>
<protein>
    <recommendedName>
        <fullName evidence="2">USP domain-containing protein</fullName>
    </recommendedName>
</protein>
<organism evidence="3 4">
    <name type="scientific">Dendryphion nanum</name>
    <dbReference type="NCBI Taxonomy" id="256645"/>
    <lineage>
        <taxon>Eukaryota</taxon>
        <taxon>Fungi</taxon>
        <taxon>Dikarya</taxon>
        <taxon>Ascomycota</taxon>
        <taxon>Pezizomycotina</taxon>
        <taxon>Dothideomycetes</taxon>
        <taxon>Pleosporomycetidae</taxon>
        <taxon>Pleosporales</taxon>
        <taxon>Torulaceae</taxon>
        <taxon>Dendryphion</taxon>
    </lineage>
</organism>
<dbReference type="InterPro" id="IPR028889">
    <property type="entry name" value="USP"/>
</dbReference>
<dbReference type="Gene3D" id="3.90.70.10">
    <property type="entry name" value="Cysteine proteinases"/>
    <property type="match status" value="1"/>
</dbReference>
<feature type="compositionally biased region" description="Basic and acidic residues" evidence="1">
    <location>
        <begin position="18"/>
        <end position="27"/>
    </location>
</feature>
<evidence type="ECO:0000313" key="4">
    <source>
        <dbReference type="Proteomes" id="UP000700596"/>
    </source>
</evidence>
<dbReference type="PANTHER" id="PTHR24006">
    <property type="entry name" value="UBIQUITIN CARBOXYL-TERMINAL HYDROLASE"/>
    <property type="match status" value="1"/>
</dbReference>
<proteinExistence type="predicted"/>
<reference evidence="3" key="1">
    <citation type="journal article" date="2021" name="Nat. Commun.">
        <title>Genetic determinants of endophytism in the Arabidopsis root mycobiome.</title>
        <authorList>
            <person name="Mesny F."/>
            <person name="Miyauchi S."/>
            <person name="Thiergart T."/>
            <person name="Pickel B."/>
            <person name="Atanasova L."/>
            <person name="Karlsson M."/>
            <person name="Huettel B."/>
            <person name="Barry K.W."/>
            <person name="Haridas S."/>
            <person name="Chen C."/>
            <person name="Bauer D."/>
            <person name="Andreopoulos W."/>
            <person name="Pangilinan J."/>
            <person name="LaButti K."/>
            <person name="Riley R."/>
            <person name="Lipzen A."/>
            <person name="Clum A."/>
            <person name="Drula E."/>
            <person name="Henrissat B."/>
            <person name="Kohler A."/>
            <person name="Grigoriev I.V."/>
            <person name="Martin F.M."/>
            <person name="Hacquard S."/>
        </authorList>
    </citation>
    <scope>NUCLEOTIDE SEQUENCE</scope>
    <source>
        <strain evidence="3">MPI-CAGE-CH-0243</strain>
    </source>
</reference>
<dbReference type="Pfam" id="PF00443">
    <property type="entry name" value="UCH"/>
    <property type="match status" value="1"/>
</dbReference>
<gene>
    <name evidence="3" type="ORF">B0J11DRAFT_91271</name>
</gene>
<dbReference type="InterPro" id="IPR001394">
    <property type="entry name" value="Peptidase_C19_UCH"/>
</dbReference>
<dbReference type="GO" id="GO:0005829">
    <property type="term" value="C:cytosol"/>
    <property type="evidence" value="ECO:0007669"/>
    <property type="project" value="TreeGrafter"/>
</dbReference>
<feature type="region of interest" description="Disordered" evidence="1">
    <location>
        <begin position="1"/>
        <end position="32"/>
    </location>
</feature>
<feature type="domain" description="USP" evidence="2">
    <location>
        <begin position="55"/>
        <end position="381"/>
    </location>
</feature>
<dbReference type="GO" id="GO:0005634">
    <property type="term" value="C:nucleus"/>
    <property type="evidence" value="ECO:0007669"/>
    <property type="project" value="TreeGrafter"/>
</dbReference>
<comment type="caution">
    <text evidence="3">The sequence shown here is derived from an EMBL/GenBank/DDBJ whole genome shotgun (WGS) entry which is preliminary data.</text>
</comment>
<dbReference type="PROSITE" id="PS50235">
    <property type="entry name" value="USP_3"/>
    <property type="match status" value="1"/>
</dbReference>
<dbReference type="InterPro" id="IPR050164">
    <property type="entry name" value="Peptidase_C19"/>
</dbReference>
<evidence type="ECO:0000313" key="3">
    <source>
        <dbReference type="EMBL" id="KAH7117771.1"/>
    </source>
</evidence>
<dbReference type="SUPFAM" id="SSF54001">
    <property type="entry name" value="Cysteine proteinases"/>
    <property type="match status" value="1"/>
</dbReference>
<evidence type="ECO:0000256" key="1">
    <source>
        <dbReference type="SAM" id="MobiDB-lite"/>
    </source>
</evidence>
<dbReference type="GO" id="GO:0004843">
    <property type="term" value="F:cysteine-type deubiquitinase activity"/>
    <property type="evidence" value="ECO:0007669"/>
    <property type="project" value="InterPro"/>
</dbReference>
<dbReference type="OrthoDB" id="289038at2759"/>
<name>A0A9P9DEJ7_9PLEO</name>
<dbReference type="Proteomes" id="UP000700596">
    <property type="component" value="Unassembled WGS sequence"/>
</dbReference>
<accession>A0A9P9DEJ7</accession>
<evidence type="ECO:0000259" key="2">
    <source>
        <dbReference type="PROSITE" id="PS50235"/>
    </source>
</evidence>
<dbReference type="GO" id="GO:0016579">
    <property type="term" value="P:protein deubiquitination"/>
    <property type="evidence" value="ECO:0007669"/>
    <property type="project" value="InterPro"/>
</dbReference>